<dbReference type="InterPro" id="IPR008475">
    <property type="entry name" value="PLipase_C_C"/>
</dbReference>
<proteinExistence type="inferred from homology"/>
<feature type="signal peptide" evidence="4">
    <location>
        <begin position="1"/>
        <end position="26"/>
    </location>
</feature>
<dbReference type="InterPro" id="IPR006311">
    <property type="entry name" value="TAT_signal"/>
</dbReference>
<dbReference type="InterPro" id="IPR017850">
    <property type="entry name" value="Alkaline_phosphatase_core_sf"/>
</dbReference>
<keyword evidence="7" id="KW-1185">Reference proteome</keyword>
<dbReference type="PANTHER" id="PTHR31956:SF1">
    <property type="entry name" value="NON-SPECIFIC PHOSPHOLIPASE C1"/>
    <property type="match status" value="1"/>
</dbReference>
<keyword evidence="4" id="KW-0732">Signal</keyword>
<dbReference type="PANTHER" id="PTHR31956">
    <property type="entry name" value="NON-SPECIFIC PHOSPHOLIPASE C4-RELATED"/>
    <property type="match status" value="1"/>
</dbReference>
<evidence type="ECO:0000256" key="1">
    <source>
        <dbReference type="ARBA" id="ARBA00009717"/>
    </source>
</evidence>
<feature type="domain" description="Bacterial phospholipase C C-terminal" evidence="5">
    <location>
        <begin position="610"/>
        <end position="690"/>
    </location>
</feature>
<dbReference type="Pfam" id="PF04185">
    <property type="entry name" value="Phosphoesterase"/>
    <property type="match status" value="1"/>
</dbReference>
<dbReference type="NCBIfam" id="TIGR03396">
    <property type="entry name" value="PC_PLC"/>
    <property type="match status" value="1"/>
</dbReference>
<protein>
    <recommendedName>
        <fullName evidence="2">phospholipase C</fullName>
        <ecNumber evidence="2">3.1.4.3</ecNumber>
    </recommendedName>
</protein>
<sequence>MTTLTRRTFLASTAAGAAAASMPSLAQAITRALAIPANSRTNSIKDLEHIVILMQENRSFDSYFGTLAGVRGYSDPRALNLPDGKAVWYQPNAGSYTLPYHFDVRNTKALRIGLDHSWKGSEATWKDWNVWITKKTVRCMGYFNRTDLPFYYALADAFTTCDAYHCSVFGPTDPNRFYALSGHSPNNITGLSDGSLYNVTNGIYNADIANDKPTAKGIEWKTYAEILESNGISWKVYQEWDNYGDNYLQYFKNFRVDASGKPLTPNSPLYQKARTMAPGSNSGNAVGTTGQYLIDQFAADVRNNTLPKVSWICAPTEYCEHPEATPNAGENFTARLLSALVDNPEVWSKTALILTYDENDGYFDHMPSYLPPPNADRGRTTLANATQGELYNNESIGLGPRVPVLVISPWSKGGRVCSELFDHTSLIRFMEEWLVQGLGYARSNVQCPNISPWRRAVCGDMTRAFNFAAANTDWVASIPRTANYFKGWGSADALPPAVQTMPTQEVVTSGVPRAACPLAYRLVTEGVTHLSNSQFSLSFINIGNMAAAYRVYSKLRTDGPWHYTVEAGKRIDNEVFNWSGNEYHLVVHSANGYLREFAGAFSNSSRGAEVSLVDDVASKAVRIDFKNSSKTACRFKLIDKAYGDRTVYTFDTLPGETKSVLKSLINSQGWYDLSVSIEGDNTYVRRFAGHLEGAGLDYTDPVLNGINRGSTPPEAVSFTCPVSQIRSTEAVTVNWKNLAANPKNWIGVYKAGTTPGSTPSTKWNYVTTADGSTSFSGLSAGSYFIALFLNDTYQEAAPRLALSVI</sequence>
<name>A0ABR6Y8E0_9BURK</name>
<evidence type="ECO:0000313" key="6">
    <source>
        <dbReference type="EMBL" id="MBC3872875.1"/>
    </source>
</evidence>
<feature type="chain" id="PRO_5045792638" description="phospholipase C" evidence="4">
    <location>
        <begin position="27"/>
        <end position="805"/>
    </location>
</feature>
<dbReference type="EMBL" id="JACOGA010000003">
    <property type="protein sequence ID" value="MBC3872875.1"/>
    <property type="molecule type" value="Genomic_DNA"/>
</dbReference>
<reference evidence="6 7" key="1">
    <citation type="submission" date="2020-08" db="EMBL/GenBank/DDBJ databases">
        <title>Novel species isolated from subtropical streams in China.</title>
        <authorList>
            <person name="Lu H."/>
        </authorList>
    </citation>
    <scope>NUCLEOTIDE SEQUENCE [LARGE SCALE GENOMIC DNA]</scope>
    <source>
        <strain evidence="6 7">LX15W</strain>
    </source>
</reference>
<gene>
    <name evidence="6" type="ORF">H8K55_04680</name>
</gene>
<dbReference type="Proteomes" id="UP000624279">
    <property type="component" value="Unassembled WGS sequence"/>
</dbReference>
<dbReference type="RefSeq" id="WP_186940910.1">
    <property type="nucleotide sequence ID" value="NZ_JACOGA010000003.1"/>
</dbReference>
<dbReference type="InterPro" id="IPR007312">
    <property type="entry name" value="Phosphoesterase"/>
</dbReference>
<accession>A0ABR6Y8E0</accession>
<feature type="domain" description="Bacterial phospholipase C C-terminal" evidence="5">
    <location>
        <begin position="515"/>
        <end position="599"/>
    </location>
</feature>
<dbReference type="InterPro" id="IPR017767">
    <property type="entry name" value="PC-PLC"/>
</dbReference>
<keyword evidence="3" id="KW-0378">Hydrolase</keyword>
<evidence type="ECO:0000256" key="4">
    <source>
        <dbReference type="SAM" id="SignalP"/>
    </source>
</evidence>
<dbReference type="Pfam" id="PF05506">
    <property type="entry name" value="PLipase_C_C"/>
    <property type="match status" value="2"/>
</dbReference>
<evidence type="ECO:0000256" key="2">
    <source>
        <dbReference type="ARBA" id="ARBA00012018"/>
    </source>
</evidence>
<comment type="similarity">
    <text evidence="1">Belongs to the bacterial phospholipase C family.</text>
</comment>
<dbReference type="PROSITE" id="PS51318">
    <property type="entry name" value="TAT"/>
    <property type="match status" value="1"/>
</dbReference>
<dbReference type="Gene3D" id="3.40.720.10">
    <property type="entry name" value="Alkaline Phosphatase, subunit A"/>
    <property type="match status" value="1"/>
</dbReference>
<dbReference type="EC" id="3.1.4.3" evidence="2"/>
<comment type="caution">
    <text evidence="6">The sequence shown here is derived from an EMBL/GenBank/DDBJ whole genome shotgun (WGS) entry which is preliminary data.</text>
</comment>
<evidence type="ECO:0000256" key="3">
    <source>
        <dbReference type="ARBA" id="ARBA00022801"/>
    </source>
</evidence>
<organism evidence="6 7">
    <name type="scientific">Undibacterium flavidum</name>
    <dbReference type="NCBI Taxonomy" id="2762297"/>
    <lineage>
        <taxon>Bacteria</taxon>
        <taxon>Pseudomonadati</taxon>
        <taxon>Pseudomonadota</taxon>
        <taxon>Betaproteobacteria</taxon>
        <taxon>Burkholderiales</taxon>
        <taxon>Oxalobacteraceae</taxon>
        <taxon>Undibacterium</taxon>
    </lineage>
</organism>
<evidence type="ECO:0000259" key="5">
    <source>
        <dbReference type="Pfam" id="PF05506"/>
    </source>
</evidence>
<evidence type="ECO:0000313" key="7">
    <source>
        <dbReference type="Proteomes" id="UP000624279"/>
    </source>
</evidence>